<dbReference type="AlphaFoldDB" id="A0A1Y5Q4B8"/>
<reference evidence="1" key="1">
    <citation type="submission" date="2016-03" db="EMBL/GenBank/DDBJ databases">
        <authorList>
            <person name="Ploux O."/>
        </authorList>
    </citation>
    <scope>NUCLEOTIDE SEQUENCE</scope>
    <source>
        <strain evidence="1">UC10</strain>
    </source>
</reference>
<protein>
    <submittedName>
        <fullName evidence="1">Uncharacterized protein</fullName>
    </submittedName>
</protein>
<proteinExistence type="predicted"/>
<accession>A0A1Y5Q4B8</accession>
<sequence length="97" mass="10676">MATVSGAAVAEPAAIRAPTTAATRTFLFNMFEKLLSLGFVVCIQQHHWTPHAARMHVPAPALMPRAYSGTLNHPLAPYLRMHLTVRSPQCRRTIGWG</sequence>
<name>A0A1Y5Q4B8_9GAMM</name>
<gene>
    <name evidence="1" type="ORF">STPYR_11993</name>
</gene>
<evidence type="ECO:0000313" key="1">
    <source>
        <dbReference type="EMBL" id="SBV37063.1"/>
    </source>
</evidence>
<dbReference type="EMBL" id="FLTS01000001">
    <property type="protein sequence ID" value="SBV37063.1"/>
    <property type="molecule type" value="Genomic_DNA"/>
</dbReference>
<organism evidence="1">
    <name type="scientific">uncultured Stenotrophomonas sp</name>
    <dbReference type="NCBI Taxonomy" id="165438"/>
    <lineage>
        <taxon>Bacteria</taxon>
        <taxon>Pseudomonadati</taxon>
        <taxon>Pseudomonadota</taxon>
        <taxon>Gammaproteobacteria</taxon>
        <taxon>Lysobacterales</taxon>
        <taxon>Lysobacteraceae</taxon>
        <taxon>Stenotrophomonas</taxon>
        <taxon>environmental samples</taxon>
    </lineage>
</organism>